<dbReference type="Proteomes" id="UP000276864">
    <property type="component" value="Unassembled WGS sequence"/>
</dbReference>
<comment type="caution">
    <text evidence="1">The sequence shown here is derived from an EMBL/GenBank/DDBJ whole genome shotgun (WGS) entry which is preliminary data.</text>
</comment>
<evidence type="ECO:0008006" key="3">
    <source>
        <dbReference type="Google" id="ProtNLM"/>
    </source>
</evidence>
<name>A0A3M7ACY0_HORWE</name>
<gene>
    <name evidence="1" type="ORF">D0866_11124</name>
</gene>
<organism evidence="1 2">
    <name type="scientific">Hortaea werneckii</name>
    <name type="common">Black yeast</name>
    <name type="synonym">Cladosporium werneckii</name>
    <dbReference type="NCBI Taxonomy" id="91943"/>
    <lineage>
        <taxon>Eukaryota</taxon>
        <taxon>Fungi</taxon>
        <taxon>Dikarya</taxon>
        <taxon>Ascomycota</taxon>
        <taxon>Pezizomycotina</taxon>
        <taxon>Dothideomycetes</taxon>
        <taxon>Dothideomycetidae</taxon>
        <taxon>Mycosphaerellales</taxon>
        <taxon>Teratosphaeriaceae</taxon>
        <taxon>Hortaea</taxon>
    </lineage>
</organism>
<sequence>MFLPAIHGQDGAEDDDGSRYLRGAPVFCSEMGGVNIAVKNDESRQGNWGYTTASDGKDLLRRLEELLMATVSGGHVCGIVWTQTTDIEQEMNGIYTWDRKEKMPAAQVAEVMDRVKKVYYDGLRKHW</sequence>
<dbReference type="InterPro" id="IPR017853">
    <property type="entry name" value="GH"/>
</dbReference>
<evidence type="ECO:0000313" key="1">
    <source>
        <dbReference type="EMBL" id="RMY25404.1"/>
    </source>
</evidence>
<dbReference type="SUPFAM" id="SSF51445">
    <property type="entry name" value="(Trans)glycosidases"/>
    <property type="match status" value="1"/>
</dbReference>
<protein>
    <recommendedName>
        <fullName evidence="3">Glycoside hydrolase family 2 catalytic domain-containing protein</fullName>
    </recommendedName>
</protein>
<dbReference type="EMBL" id="QWIM01001474">
    <property type="protein sequence ID" value="RMY25404.1"/>
    <property type="molecule type" value="Genomic_DNA"/>
</dbReference>
<reference evidence="1 2" key="1">
    <citation type="journal article" date="2018" name="BMC Genomics">
        <title>Genomic evidence for intraspecific hybridization in a clonal and extremely halotolerant yeast.</title>
        <authorList>
            <person name="Gostincar C."/>
            <person name="Stajich J.E."/>
            <person name="Zupancic J."/>
            <person name="Zalar P."/>
            <person name="Gunde-Cimerman N."/>
        </authorList>
    </citation>
    <scope>NUCLEOTIDE SEQUENCE [LARGE SCALE GENOMIC DNA]</scope>
    <source>
        <strain evidence="1 2">EXF-6651</strain>
    </source>
</reference>
<proteinExistence type="predicted"/>
<dbReference type="Gene3D" id="3.20.20.80">
    <property type="entry name" value="Glycosidases"/>
    <property type="match status" value="1"/>
</dbReference>
<accession>A0A3M7ACY0</accession>
<evidence type="ECO:0000313" key="2">
    <source>
        <dbReference type="Proteomes" id="UP000276864"/>
    </source>
</evidence>
<dbReference type="AlphaFoldDB" id="A0A3M7ACY0"/>